<name>A0ABC8JWL7_ERUVS</name>
<dbReference type="AlphaFoldDB" id="A0ABC8JWL7"/>
<dbReference type="EMBL" id="CAKOAT010136932">
    <property type="protein sequence ID" value="CAH8337571.1"/>
    <property type="molecule type" value="Genomic_DNA"/>
</dbReference>
<sequence>MAGNRDLKMKGPLMEEESQIAKDAYQRGKLDTMKWYRAMLIMCRDQTRAIEERHSVELNKVRLEAKLDFLHECESLFSMYHEKKKTEFELALAESKLEDVRVPPIDWFKLGEPMMYD</sequence>
<dbReference type="Proteomes" id="UP001642260">
    <property type="component" value="Unassembled WGS sequence"/>
</dbReference>
<protein>
    <submittedName>
        <fullName evidence="1">Uncharacterized protein</fullName>
    </submittedName>
</protein>
<gene>
    <name evidence="1" type="ORF">ERUC_LOCUS14588</name>
</gene>
<accession>A0ABC8JWL7</accession>
<proteinExistence type="predicted"/>
<organism evidence="1 2">
    <name type="scientific">Eruca vesicaria subsp. sativa</name>
    <name type="common">Garden rocket</name>
    <name type="synonym">Eruca sativa</name>
    <dbReference type="NCBI Taxonomy" id="29727"/>
    <lineage>
        <taxon>Eukaryota</taxon>
        <taxon>Viridiplantae</taxon>
        <taxon>Streptophyta</taxon>
        <taxon>Embryophyta</taxon>
        <taxon>Tracheophyta</taxon>
        <taxon>Spermatophyta</taxon>
        <taxon>Magnoliopsida</taxon>
        <taxon>eudicotyledons</taxon>
        <taxon>Gunneridae</taxon>
        <taxon>Pentapetalae</taxon>
        <taxon>rosids</taxon>
        <taxon>malvids</taxon>
        <taxon>Brassicales</taxon>
        <taxon>Brassicaceae</taxon>
        <taxon>Brassiceae</taxon>
        <taxon>Eruca</taxon>
    </lineage>
</organism>
<evidence type="ECO:0000313" key="2">
    <source>
        <dbReference type="Proteomes" id="UP001642260"/>
    </source>
</evidence>
<reference evidence="1 2" key="1">
    <citation type="submission" date="2022-03" db="EMBL/GenBank/DDBJ databases">
        <authorList>
            <person name="Macdonald S."/>
            <person name="Ahmed S."/>
            <person name="Newling K."/>
        </authorList>
    </citation>
    <scope>NUCLEOTIDE SEQUENCE [LARGE SCALE GENOMIC DNA]</scope>
</reference>
<keyword evidence="2" id="KW-1185">Reference proteome</keyword>
<comment type="caution">
    <text evidence="1">The sequence shown here is derived from an EMBL/GenBank/DDBJ whole genome shotgun (WGS) entry which is preliminary data.</text>
</comment>
<evidence type="ECO:0000313" key="1">
    <source>
        <dbReference type="EMBL" id="CAH8337571.1"/>
    </source>
</evidence>